<dbReference type="EMBL" id="PQFF01000302">
    <property type="protein sequence ID" value="RHZ63318.1"/>
    <property type="molecule type" value="Genomic_DNA"/>
</dbReference>
<dbReference type="Proteomes" id="UP000266861">
    <property type="component" value="Unassembled WGS sequence"/>
</dbReference>
<comment type="caution">
    <text evidence="1">The sequence shown here is derived from an EMBL/GenBank/DDBJ whole genome shotgun (WGS) entry which is preliminary data.</text>
</comment>
<accession>A0A397HMX1</accession>
<reference evidence="1 2" key="1">
    <citation type="submission" date="2018-08" db="EMBL/GenBank/DDBJ databases">
        <title>Genome and evolution of the arbuscular mycorrhizal fungus Diversispora epigaea (formerly Glomus versiforme) and its bacterial endosymbionts.</title>
        <authorList>
            <person name="Sun X."/>
            <person name="Fei Z."/>
            <person name="Harrison M."/>
        </authorList>
    </citation>
    <scope>NUCLEOTIDE SEQUENCE [LARGE SCALE GENOMIC DNA]</scope>
    <source>
        <strain evidence="1 2">IT104</strain>
    </source>
</reference>
<name>A0A397HMX1_9GLOM</name>
<evidence type="ECO:0000313" key="2">
    <source>
        <dbReference type="Proteomes" id="UP000266861"/>
    </source>
</evidence>
<keyword evidence="2" id="KW-1185">Reference proteome</keyword>
<dbReference type="AlphaFoldDB" id="A0A397HMX1"/>
<sequence length="200" mass="23038">MYQYFDRNLSKWNIKDFLKECDSKITRVKLSLYIKCLEKIVNTEEGSRHKKTLELLKNYRERAKDLPSSSSFKPSKLSHEVSIGIQGDKVDRKLVKGWILNCESEKTPSINIQNTFTGNIDDSIIQGIFFSQELQEIEETNVKKDLNLSSKLYENLVCFCNKIGFKTLSKILNIDIAQGMKLEFGGSEAGKYYERQGTTK</sequence>
<dbReference type="OrthoDB" id="2427805at2759"/>
<evidence type="ECO:0000313" key="1">
    <source>
        <dbReference type="EMBL" id="RHZ63318.1"/>
    </source>
</evidence>
<organism evidence="1 2">
    <name type="scientific">Diversispora epigaea</name>
    <dbReference type="NCBI Taxonomy" id="1348612"/>
    <lineage>
        <taxon>Eukaryota</taxon>
        <taxon>Fungi</taxon>
        <taxon>Fungi incertae sedis</taxon>
        <taxon>Mucoromycota</taxon>
        <taxon>Glomeromycotina</taxon>
        <taxon>Glomeromycetes</taxon>
        <taxon>Diversisporales</taxon>
        <taxon>Diversisporaceae</taxon>
        <taxon>Diversispora</taxon>
    </lineage>
</organism>
<gene>
    <name evidence="1" type="ORF">Glove_330g90</name>
</gene>
<protein>
    <submittedName>
        <fullName evidence="1">Uncharacterized protein</fullName>
    </submittedName>
</protein>
<proteinExistence type="predicted"/>